<dbReference type="GO" id="GO:0005829">
    <property type="term" value="C:cytosol"/>
    <property type="evidence" value="ECO:0007669"/>
    <property type="project" value="TreeGrafter"/>
</dbReference>
<evidence type="ECO:0000313" key="5">
    <source>
        <dbReference type="Proteomes" id="UP000076404"/>
    </source>
</evidence>
<dbReference type="OrthoDB" id="9807456at2"/>
<dbReference type="Pfam" id="PF01725">
    <property type="entry name" value="Ham1p_like"/>
    <property type="match status" value="1"/>
</dbReference>
<comment type="similarity">
    <text evidence="1">Belongs to the HAM1 NTPase family.</text>
</comment>
<organism evidence="4 5">
    <name type="scientific">Gemmatimonas phototrophica</name>
    <dbReference type="NCBI Taxonomy" id="1379270"/>
    <lineage>
        <taxon>Bacteria</taxon>
        <taxon>Pseudomonadati</taxon>
        <taxon>Gemmatimonadota</taxon>
        <taxon>Gemmatimonadia</taxon>
        <taxon>Gemmatimonadales</taxon>
        <taxon>Gemmatimonadaceae</taxon>
        <taxon>Gemmatimonas</taxon>
    </lineage>
</organism>
<dbReference type="InterPro" id="IPR002637">
    <property type="entry name" value="RdgB/HAM1"/>
</dbReference>
<keyword evidence="3" id="KW-0546">Nucleotide metabolism</keyword>
<dbReference type="STRING" id="1379270.GEMMAAP_08535"/>
<dbReference type="GO" id="GO:0009143">
    <property type="term" value="P:nucleoside triphosphate catabolic process"/>
    <property type="evidence" value="ECO:0007669"/>
    <property type="project" value="InterPro"/>
</dbReference>
<dbReference type="EMBL" id="CP011454">
    <property type="protein sequence ID" value="AMW04873.1"/>
    <property type="molecule type" value="Genomic_DNA"/>
</dbReference>
<keyword evidence="2" id="KW-0378">Hydrolase</keyword>
<gene>
    <name evidence="4" type="ORF">GEMMAAP_08535</name>
</gene>
<dbReference type="Gene3D" id="3.90.950.10">
    <property type="match status" value="1"/>
</dbReference>
<name>A0A143BJU4_9BACT</name>
<dbReference type="CDD" id="cd00515">
    <property type="entry name" value="HAM1"/>
    <property type="match status" value="1"/>
</dbReference>
<dbReference type="KEGG" id="gph:GEMMAAP_08535"/>
<dbReference type="RefSeq" id="WP_043581412.1">
    <property type="nucleotide sequence ID" value="NZ_CP011454.1"/>
</dbReference>
<proteinExistence type="inferred from homology"/>
<dbReference type="SUPFAM" id="SSF52972">
    <property type="entry name" value="ITPase-like"/>
    <property type="match status" value="1"/>
</dbReference>
<dbReference type="Proteomes" id="UP000076404">
    <property type="component" value="Chromosome"/>
</dbReference>
<reference evidence="4 5" key="2">
    <citation type="journal article" date="2016" name="Environ. Microbiol. Rep.">
        <title>Metagenomic evidence for the presence of phototrophic Gemmatimonadetes bacteria in diverse environments.</title>
        <authorList>
            <person name="Zeng Y."/>
            <person name="Baumbach J."/>
            <person name="Barbosa E.G."/>
            <person name="Azevedo V."/>
            <person name="Zhang C."/>
            <person name="Koblizek M."/>
        </authorList>
    </citation>
    <scope>NUCLEOTIDE SEQUENCE [LARGE SCALE GENOMIC DNA]</scope>
    <source>
        <strain evidence="4 5">AP64</strain>
    </source>
</reference>
<evidence type="ECO:0000256" key="3">
    <source>
        <dbReference type="ARBA" id="ARBA00023080"/>
    </source>
</evidence>
<evidence type="ECO:0000256" key="2">
    <source>
        <dbReference type="ARBA" id="ARBA00022801"/>
    </source>
</evidence>
<evidence type="ECO:0000256" key="1">
    <source>
        <dbReference type="ARBA" id="ARBA00008023"/>
    </source>
</evidence>
<dbReference type="PANTHER" id="PTHR11067:SF9">
    <property type="entry name" value="INOSINE TRIPHOSPHATE PYROPHOSPHATASE"/>
    <property type="match status" value="1"/>
</dbReference>
<dbReference type="AlphaFoldDB" id="A0A143BJU4"/>
<reference evidence="4 5" key="1">
    <citation type="journal article" date="2014" name="Proc. Natl. Acad. Sci. U.S.A.">
        <title>Functional type 2 photosynthetic reaction centers found in the rare bacterial phylum Gemmatimonadetes.</title>
        <authorList>
            <person name="Zeng Y."/>
            <person name="Feng F."/>
            <person name="Medova H."/>
            <person name="Dean J."/>
            <person name="Koblizek M."/>
        </authorList>
    </citation>
    <scope>NUCLEOTIDE SEQUENCE [LARGE SCALE GENOMIC DNA]</scope>
    <source>
        <strain evidence="4 5">AP64</strain>
    </source>
</reference>
<dbReference type="eggNOG" id="COG0127">
    <property type="taxonomic scope" value="Bacteria"/>
</dbReference>
<dbReference type="InterPro" id="IPR029001">
    <property type="entry name" value="ITPase-like_fam"/>
</dbReference>
<sequence>MPGVERVPLVLASRSAGKLRELGPLLQQHGWRALTLDELGVAVGEDEDGLEAFDTFEANALAKARYFAERTGHVVLADDSGLAVDALDGRPGVHSKRWSGSLLEGPALDEANNRYLQDALLEAAQRGRAERTARYVCAAACVWPGFSCVELGTTAGMLLDAPRGAGGFGYDPYFWSSELEMTFAEATRDAKAVVSHRGRAFRALFAEMEKLSMNLLSPVDPGPWSG</sequence>
<keyword evidence="5" id="KW-1185">Reference proteome</keyword>
<dbReference type="GO" id="GO:0009117">
    <property type="term" value="P:nucleotide metabolic process"/>
    <property type="evidence" value="ECO:0007669"/>
    <property type="project" value="UniProtKB-KW"/>
</dbReference>
<protein>
    <submittedName>
        <fullName evidence="4">Uncharacterized protein</fullName>
    </submittedName>
</protein>
<accession>A0A143BJU4</accession>
<dbReference type="PANTHER" id="PTHR11067">
    <property type="entry name" value="INOSINE TRIPHOSPHATE PYROPHOSPHATASE/HAM1 PROTEIN"/>
    <property type="match status" value="1"/>
</dbReference>
<evidence type="ECO:0000313" key="4">
    <source>
        <dbReference type="EMBL" id="AMW04873.1"/>
    </source>
</evidence>
<dbReference type="GO" id="GO:0047429">
    <property type="term" value="F:nucleoside triphosphate diphosphatase activity"/>
    <property type="evidence" value="ECO:0007669"/>
    <property type="project" value="InterPro"/>
</dbReference>